<evidence type="ECO:0000313" key="11">
    <source>
        <dbReference type="EMBL" id="KAA0257062.1"/>
    </source>
</evidence>
<dbReference type="GO" id="GO:0051539">
    <property type="term" value="F:4 iron, 4 sulfur cluster binding"/>
    <property type="evidence" value="ECO:0007669"/>
    <property type="project" value="UniProtKB-KW"/>
</dbReference>
<dbReference type="PROSITE" id="PS51669">
    <property type="entry name" value="4FE4S_MOW_BIS_MGD"/>
    <property type="match status" value="1"/>
</dbReference>
<evidence type="ECO:0000256" key="3">
    <source>
        <dbReference type="ARBA" id="ARBA00022485"/>
    </source>
</evidence>
<dbReference type="Pfam" id="PF00384">
    <property type="entry name" value="Molybdopterin"/>
    <property type="match status" value="1"/>
</dbReference>
<dbReference type="PROSITE" id="PS00490">
    <property type="entry name" value="MOLYBDOPTERIN_PROK_2"/>
    <property type="match status" value="1"/>
</dbReference>
<dbReference type="PROSITE" id="PS51318">
    <property type="entry name" value="TAT"/>
    <property type="match status" value="1"/>
</dbReference>
<dbReference type="InterPro" id="IPR006656">
    <property type="entry name" value="Mopterin_OxRdtase"/>
</dbReference>
<proteinExistence type="inferred from homology"/>
<dbReference type="SUPFAM" id="SSF53706">
    <property type="entry name" value="Formate dehydrogenase/DMSO reductase, domains 1-3"/>
    <property type="match status" value="1"/>
</dbReference>
<reference evidence="11 12" key="1">
    <citation type="submission" date="2019-06" db="EMBL/GenBank/DDBJ databases">
        <title>Genomic insights into carbon and energy metabolism of Deferribacter autotrophicus revealed new metabolic traits in the phylum Deferribacteres.</title>
        <authorList>
            <person name="Slobodkin A.I."/>
            <person name="Slobodkina G.B."/>
            <person name="Allioux M."/>
            <person name="Alain K."/>
            <person name="Jebbar M."/>
            <person name="Shadrin V."/>
            <person name="Kublanov I.V."/>
            <person name="Toshchakov S.V."/>
            <person name="Bonch-Osmolovskaya E.A."/>
        </authorList>
    </citation>
    <scope>NUCLEOTIDE SEQUENCE [LARGE SCALE GENOMIC DNA]</scope>
    <source>
        <strain evidence="11 12">SL50</strain>
    </source>
</reference>
<evidence type="ECO:0000256" key="6">
    <source>
        <dbReference type="ARBA" id="ARBA00022729"/>
    </source>
</evidence>
<comment type="similarity">
    <text evidence="2">Belongs to the prokaryotic molybdopterin-containing oxidoreductase family.</text>
</comment>
<dbReference type="InterPro" id="IPR006963">
    <property type="entry name" value="Mopterin_OxRdtase_4Fe-4S_dom"/>
</dbReference>
<dbReference type="EMBL" id="VFJB01000009">
    <property type="protein sequence ID" value="KAA0257062.1"/>
    <property type="molecule type" value="Genomic_DNA"/>
</dbReference>
<dbReference type="Gene3D" id="3.40.228.10">
    <property type="entry name" value="Dimethylsulfoxide Reductase, domain 2"/>
    <property type="match status" value="1"/>
</dbReference>
<keyword evidence="6" id="KW-0732">Signal</keyword>
<accession>A0A5A8EZU4</accession>
<evidence type="ECO:0000256" key="5">
    <source>
        <dbReference type="ARBA" id="ARBA00022723"/>
    </source>
</evidence>
<dbReference type="Pfam" id="PF04879">
    <property type="entry name" value="Molybdop_Fe4S4"/>
    <property type="match status" value="1"/>
</dbReference>
<dbReference type="Proteomes" id="UP000322876">
    <property type="component" value="Unassembled WGS sequence"/>
</dbReference>
<dbReference type="InterPro" id="IPR009010">
    <property type="entry name" value="Asp_de-COase-like_dom_sf"/>
</dbReference>
<dbReference type="GO" id="GO:0046872">
    <property type="term" value="F:metal ion binding"/>
    <property type="evidence" value="ECO:0007669"/>
    <property type="project" value="UniProtKB-KW"/>
</dbReference>
<dbReference type="PANTHER" id="PTHR43742">
    <property type="entry name" value="TRIMETHYLAMINE-N-OXIDE REDUCTASE"/>
    <property type="match status" value="1"/>
</dbReference>
<dbReference type="Gene3D" id="2.40.40.20">
    <property type="match status" value="1"/>
</dbReference>
<dbReference type="GO" id="GO:0016491">
    <property type="term" value="F:oxidoreductase activity"/>
    <property type="evidence" value="ECO:0007669"/>
    <property type="project" value="UniProtKB-KW"/>
</dbReference>
<dbReference type="CDD" id="cd02778">
    <property type="entry name" value="MopB_CT_Thiosulfate-R-like"/>
    <property type="match status" value="1"/>
</dbReference>
<dbReference type="SMART" id="SM00926">
    <property type="entry name" value="Molybdop_Fe4S4"/>
    <property type="match status" value="1"/>
</dbReference>
<dbReference type="Gene3D" id="3.40.50.740">
    <property type="match status" value="1"/>
</dbReference>
<evidence type="ECO:0000313" key="12">
    <source>
        <dbReference type="Proteomes" id="UP000322876"/>
    </source>
</evidence>
<evidence type="ECO:0000259" key="10">
    <source>
        <dbReference type="PROSITE" id="PS51669"/>
    </source>
</evidence>
<comment type="cofactor">
    <cofactor evidence="1">
        <name>Mo-bis(molybdopterin guanine dinucleotide)</name>
        <dbReference type="ChEBI" id="CHEBI:60539"/>
    </cofactor>
</comment>
<evidence type="ECO:0000256" key="9">
    <source>
        <dbReference type="ARBA" id="ARBA00023014"/>
    </source>
</evidence>
<dbReference type="PANTHER" id="PTHR43742:SF9">
    <property type="entry name" value="TETRATHIONATE REDUCTASE SUBUNIT A"/>
    <property type="match status" value="1"/>
</dbReference>
<evidence type="ECO:0000256" key="8">
    <source>
        <dbReference type="ARBA" id="ARBA00023004"/>
    </source>
</evidence>
<dbReference type="GO" id="GO:0043546">
    <property type="term" value="F:molybdopterin cofactor binding"/>
    <property type="evidence" value="ECO:0007669"/>
    <property type="project" value="InterPro"/>
</dbReference>
<keyword evidence="9" id="KW-0411">Iron-sulfur</keyword>
<name>A0A5A8EZU4_9BACT</name>
<feature type="domain" description="4Fe-4S Mo/W bis-MGD-type" evidence="10">
    <location>
        <begin position="49"/>
        <end position="105"/>
    </location>
</feature>
<keyword evidence="7" id="KW-0560">Oxidoreductase</keyword>
<dbReference type="Gene3D" id="2.20.25.90">
    <property type="entry name" value="ADC-like domains"/>
    <property type="match status" value="1"/>
</dbReference>
<dbReference type="Pfam" id="PF01568">
    <property type="entry name" value="Molydop_binding"/>
    <property type="match status" value="1"/>
</dbReference>
<dbReference type="SUPFAM" id="SSF50692">
    <property type="entry name" value="ADC-like"/>
    <property type="match status" value="1"/>
</dbReference>
<dbReference type="OrthoDB" id="9803192at2"/>
<evidence type="ECO:0000256" key="7">
    <source>
        <dbReference type="ARBA" id="ARBA00023002"/>
    </source>
</evidence>
<dbReference type="InterPro" id="IPR006657">
    <property type="entry name" value="MoPterin_dinucl-bd_dom"/>
</dbReference>
<evidence type="ECO:0000256" key="2">
    <source>
        <dbReference type="ARBA" id="ARBA00010312"/>
    </source>
</evidence>
<evidence type="ECO:0000256" key="4">
    <source>
        <dbReference type="ARBA" id="ARBA00022505"/>
    </source>
</evidence>
<dbReference type="InterPro" id="IPR006311">
    <property type="entry name" value="TAT_signal"/>
</dbReference>
<dbReference type="AlphaFoldDB" id="A0A5A8EZU4"/>
<dbReference type="InterPro" id="IPR006655">
    <property type="entry name" value="Mopterin_OxRdtase_prok_CS"/>
</dbReference>
<organism evidence="11 12">
    <name type="scientific">Deferribacter autotrophicus</name>
    <dbReference type="NCBI Taxonomy" id="500465"/>
    <lineage>
        <taxon>Bacteria</taxon>
        <taxon>Pseudomonadati</taxon>
        <taxon>Deferribacterota</taxon>
        <taxon>Deferribacteres</taxon>
        <taxon>Deferribacterales</taxon>
        <taxon>Deferribacteraceae</taxon>
        <taxon>Deferribacter</taxon>
    </lineage>
</organism>
<keyword evidence="4" id="KW-0500">Molybdenum</keyword>
<comment type="caution">
    <text evidence="11">The sequence shown here is derived from an EMBL/GenBank/DDBJ whole genome shotgun (WGS) entry which is preliminary data.</text>
</comment>
<keyword evidence="3" id="KW-0004">4Fe-4S</keyword>
<dbReference type="InterPro" id="IPR050612">
    <property type="entry name" value="Prok_Mopterin_Oxidored"/>
</dbReference>
<keyword evidence="5" id="KW-0479">Metal-binding</keyword>
<protein>
    <submittedName>
        <fullName evidence="11">Molybdopterin oxidoreductase</fullName>
    </submittedName>
</protein>
<keyword evidence="8" id="KW-0408">Iron</keyword>
<sequence length="775" mass="88049">MSLLKTKVSRRKFLGLTSGALASTLVMSNFGVLKKVGASEEKGNSKYGRKFVPSTCAICVNKCGFIAEVDNGVIRKINPNPKFFKSRAMICARGNAGAKVPYDPDRLKKPLIRVGKRGEGKWKEVSWEEAYDYIVDNVVKLVRKYKNRSTIAFASTEGFQEEYFIDLANIIGTTNTVRHPTLCLASNIQGYSSVFGTFPDADIANAEFVIIAGSNRAEAIVTPDTIDMAKNHRKQTLIYIDPRATKTTALADKWYPIKPGTDLALVLAMIHVIIKENLYDKEFVEKYTYGFDKLAEHVKQYTPEWAEKETEIPASEIYWLAREFAKHAPRSIWYPGRRSSFYANDVYYRRACAILNAICGAWDRPGGLIPKSKIPLRKYEIEFPIFDWTRDRIDAGKVPFLGDVLPEEDKTDAGLPTDSCQYLSEKDGSWILFREAILKGVPYPVKGLFVYKQNPVESVPNRKKTLQMLEQMEFICTIDVAMSDTAWYSDVVLPESTYLERWDPVHSLNGVVPIAVMRQPVIEPLFDTKSMFEIMCNLAHKFMERKDFWEDTSEEDLEMFKETCLKRLTKNPVKDFAKYQVSKYPGAFEQLLKEGVFYLSDKPKYGKTLKDGFRFKTRTGKIELYNVKYEEKGLHPLPVYTRHTDPKPGQFRFVVGRHGQFTHASTQNNPWLLEAYGDKENAVWINAKVAAKMGIKAGDKVKVKSPVGEQIVKALPTEYIRPDVVFYVHGFGRLSKGLSNIYRVGASDAEIIVDYMESISGNAAMHETFVTIEKI</sequence>
<dbReference type="RefSeq" id="WP_149267207.1">
    <property type="nucleotide sequence ID" value="NZ_VFJB01000009.1"/>
</dbReference>
<evidence type="ECO:0000256" key="1">
    <source>
        <dbReference type="ARBA" id="ARBA00001942"/>
    </source>
</evidence>
<keyword evidence="12" id="KW-1185">Reference proteome</keyword>
<dbReference type="CDD" id="cd02755">
    <property type="entry name" value="MopB_Thiosulfate-R-like"/>
    <property type="match status" value="1"/>
</dbReference>
<gene>
    <name evidence="11" type="ORF">FHQ18_10865</name>
</gene>